<evidence type="ECO:0000313" key="3">
    <source>
        <dbReference type="Proteomes" id="UP001141253"/>
    </source>
</evidence>
<feature type="compositionally biased region" description="Acidic residues" evidence="1">
    <location>
        <begin position="390"/>
        <end position="413"/>
    </location>
</feature>
<name>A0ABQ9ANQ0_9ROSI</name>
<accession>A0ABQ9ANQ0</accession>
<feature type="region of interest" description="Disordered" evidence="1">
    <location>
        <begin position="335"/>
        <end position="438"/>
    </location>
</feature>
<feature type="compositionally biased region" description="Polar residues" evidence="1">
    <location>
        <begin position="509"/>
        <end position="520"/>
    </location>
</feature>
<comment type="caution">
    <text evidence="2">The sequence shown here is derived from an EMBL/GenBank/DDBJ whole genome shotgun (WGS) entry which is preliminary data.</text>
</comment>
<dbReference type="PANTHER" id="PTHR14296:SF12">
    <property type="entry name" value="DDT DOMAIN-CONTAINING PROTEIN DDR4 ISOFORM X1"/>
    <property type="match status" value="1"/>
</dbReference>
<proteinExistence type="predicted"/>
<reference evidence="2" key="1">
    <citation type="submission" date="2022-10" db="EMBL/GenBank/DDBJ databases">
        <authorList>
            <person name="Hyden B.L."/>
            <person name="Feng K."/>
            <person name="Yates T."/>
            <person name="Jawdy S."/>
            <person name="Smart L.B."/>
            <person name="Muchero W."/>
        </authorList>
    </citation>
    <scope>NUCLEOTIDE SEQUENCE</scope>
    <source>
        <tissue evidence="2">Shoot tip</tissue>
    </source>
</reference>
<gene>
    <name evidence="2" type="ORF">OIU77_005223</name>
</gene>
<dbReference type="PANTHER" id="PTHR14296">
    <property type="entry name" value="REMODELING AND SPACING FACTOR 1"/>
    <property type="match status" value="1"/>
</dbReference>
<dbReference type="EMBL" id="JAPFFI010000017">
    <property type="protein sequence ID" value="KAJ6354571.1"/>
    <property type="molecule type" value="Genomic_DNA"/>
</dbReference>
<reference evidence="2" key="2">
    <citation type="journal article" date="2023" name="Int. J. Mol. Sci.">
        <title>De Novo Assembly and Annotation of 11 Diverse Shrub Willow (Salix) Genomes Reveals Novel Gene Organization in Sex-Linked Regions.</title>
        <authorList>
            <person name="Hyden B."/>
            <person name="Feng K."/>
            <person name="Yates T.B."/>
            <person name="Jawdy S."/>
            <person name="Cereghino C."/>
            <person name="Smart L.B."/>
            <person name="Muchero W."/>
        </authorList>
    </citation>
    <scope>NUCLEOTIDE SEQUENCE</scope>
    <source>
        <tissue evidence="2">Shoot tip</tissue>
    </source>
</reference>
<feature type="region of interest" description="Disordered" evidence="1">
    <location>
        <begin position="453"/>
        <end position="520"/>
    </location>
</feature>
<evidence type="ECO:0008006" key="4">
    <source>
        <dbReference type="Google" id="ProtNLM"/>
    </source>
</evidence>
<dbReference type="InterPro" id="IPR028938">
    <property type="entry name" value="Rsf1-like"/>
</dbReference>
<evidence type="ECO:0000313" key="2">
    <source>
        <dbReference type="EMBL" id="KAJ6354571.1"/>
    </source>
</evidence>
<evidence type="ECO:0000256" key="1">
    <source>
        <dbReference type="SAM" id="MobiDB-lite"/>
    </source>
</evidence>
<protein>
    <recommendedName>
        <fullName evidence="4">DDT domain-containing protein DDR4</fullName>
    </recommendedName>
</protein>
<feature type="compositionally biased region" description="Polar residues" evidence="1">
    <location>
        <begin position="351"/>
        <end position="365"/>
    </location>
</feature>
<keyword evidence="3" id="KW-1185">Reference proteome</keyword>
<feature type="compositionally biased region" description="Basic and acidic residues" evidence="1">
    <location>
        <begin position="492"/>
        <end position="507"/>
    </location>
</feature>
<sequence length="520" mass="57736">MIDDEKAKDVAVLNDVPCYESEVDKIRGRWELASILNFLSIFEPVLGVDLKLTAEEIESGLVKPDKSLAHLHVKLLKGIPPVSKKLKASDAWVTALCKTLDTWWPWVAEGELPLKAAKGEEISVYQELDPTNRLLILKALCEIRAEQDDIASYVNTSLKDGTGISYFRKDKVGGDGTTTSYWYDGNSAIGHRLYKEVNMTRANNRMKGKASKNLPATCLQWEILATNLKGFQKVVNELSSSKVVADVAAGKTIETDVLPIIQKLSEGLLMHFFYNHVKKDRALKQKERQEELLNSFRSYSAGITRSCRSRRPINYTYDDYDRAIDEAIKITKKRNTIEEQNNDRKHVKQGIASNGGSNMGMNSKESPGEKDDSDMSAESKGNIEKGNFSDSEESDKLEEAGNDDDDGDDDYDDKMDYDNGSRSGKSGEENETFGGKNIARKFGSRWSSRLAGVASHPVVEAGNFGTKNRLRQRPTRNSALDSMIVLDSDDESSSKRTTSEISGHEDSSPVCNSEGVSDSL</sequence>
<organism evidence="2 3">
    <name type="scientific">Salix suchowensis</name>
    <dbReference type="NCBI Taxonomy" id="1278906"/>
    <lineage>
        <taxon>Eukaryota</taxon>
        <taxon>Viridiplantae</taxon>
        <taxon>Streptophyta</taxon>
        <taxon>Embryophyta</taxon>
        <taxon>Tracheophyta</taxon>
        <taxon>Spermatophyta</taxon>
        <taxon>Magnoliopsida</taxon>
        <taxon>eudicotyledons</taxon>
        <taxon>Gunneridae</taxon>
        <taxon>Pentapetalae</taxon>
        <taxon>rosids</taxon>
        <taxon>fabids</taxon>
        <taxon>Malpighiales</taxon>
        <taxon>Salicaceae</taxon>
        <taxon>Saliceae</taxon>
        <taxon>Salix</taxon>
    </lineage>
</organism>
<dbReference type="Proteomes" id="UP001141253">
    <property type="component" value="Chromosome 18"/>
</dbReference>
<feature type="compositionally biased region" description="Basic and acidic residues" evidence="1">
    <location>
        <begin position="335"/>
        <end position="344"/>
    </location>
</feature>